<accession>A0A9D1F0M8</accession>
<protein>
    <submittedName>
        <fullName evidence="1">Uncharacterized protein</fullName>
    </submittedName>
</protein>
<reference evidence="1" key="2">
    <citation type="journal article" date="2021" name="PeerJ">
        <title>Extensive microbial diversity within the chicken gut microbiome revealed by metagenomics and culture.</title>
        <authorList>
            <person name="Gilroy R."/>
            <person name="Ravi A."/>
            <person name="Getino M."/>
            <person name="Pursley I."/>
            <person name="Horton D.L."/>
            <person name="Alikhan N.F."/>
            <person name="Baker D."/>
            <person name="Gharbi K."/>
            <person name="Hall N."/>
            <person name="Watson M."/>
            <person name="Adriaenssens E.M."/>
            <person name="Foster-Nyarko E."/>
            <person name="Jarju S."/>
            <person name="Secka A."/>
            <person name="Antonio M."/>
            <person name="Oren A."/>
            <person name="Chaudhuri R.R."/>
            <person name="La Ragione R."/>
            <person name="Hildebrand F."/>
            <person name="Pallen M.J."/>
        </authorList>
    </citation>
    <scope>NUCLEOTIDE SEQUENCE</scope>
    <source>
        <strain evidence="1">6276</strain>
    </source>
</reference>
<organism evidence="1 2">
    <name type="scientific">Candidatus Scatousia excrementigallinarum</name>
    <dbReference type="NCBI Taxonomy" id="2840935"/>
    <lineage>
        <taxon>Bacteria</taxon>
        <taxon>Candidatus Scatousia</taxon>
    </lineage>
</organism>
<sequence length="252" mass="28225">MAKVFNVISNAANKAVDYTLIKPLNKLSTAPGMGYVRKEYCNKNMGFINGIAITSIVLKDGLGCYMYVKQSLNNEKIPEDKRKFVAALDLANGGLMIAMQILMHMTISNKLMQSKMFNGLFGKYFNRSVTKGYHAILKNQDKYKAMTGKEFSDAMDVIHDKAVEAFSNITSLVAATIIGKRVIVPYIATPLADKTKAWMCRNDKPAEINSETKNTYCCEKHDHKKAGCDNQKTNQTIAKISEQFKQLRTPQQ</sequence>
<dbReference type="Proteomes" id="UP000823928">
    <property type="component" value="Unassembled WGS sequence"/>
</dbReference>
<evidence type="ECO:0000313" key="2">
    <source>
        <dbReference type="Proteomes" id="UP000823928"/>
    </source>
</evidence>
<name>A0A9D1F0M8_9BACT</name>
<proteinExistence type="predicted"/>
<dbReference type="AlphaFoldDB" id="A0A9D1F0M8"/>
<gene>
    <name evidence="1" type="ORF">IAC10_11950</name>
</gene>
<evidence type="ECO:0000313" key="1">
    <source>
        <dbReference type="EMBL" id="HIS37316.1"/>
    </source>
</evidence>
<dbReference type="EMBL" id="DVIU01000237">
    <property type="protein sequence ID" value="HIS37316.1"/>
    <property type="molecule type" value="Genomic_DNA"/>
</dbReference>
<comment type="caution">
    <text evidence="1">The sequence shown here is derived from an EMBL/GenBank/DDBJ whole genome shotgun (WGS) entry which is preliminary data.</text>
</comment>
<reference evidence="1" key="1">
    <citation type="submission" date="2020-10" db="EMBL/GenBank/DDBJ databases">
        <authorList>
            <person name="Gilroy R."/>
        </authorList>
    </citation>
    <scope>NUCLEOTIDE SEQUENCE</scope>
    <source>
        <strain evidence="1">6276</strain>
    </source>
</reference>